<dbReference type="GO" id="GO:0009236">
    <property type="term" value="P:cobalamin biosynthetic process"/>
    <property type="evidence" value="ECO:0007669"/>
    <property type="project" value="UniProtKB-UniRule"/>
</dbReference>
<comment type="similarity">
    <text evidence="2 14">Belongs to the Cob(I)alamin adenosyltransferase family.</text>
</comment>
<keyword evidence="8 14" id="KW-0067">ATP-binding</keyword>
<accession>A0A348APJ5</accession>
<evidence type="ECO:0000256" key="9">
    <source>
        <dbReference type="ARBA" id="ARBA00031529"/>
    </source>
</evidence>
<evidence type="ECO:0000256" key="13">
    <source>
        <dbReference type="ARBA" id="ARBA00048692"/>
    </source>
</evidence>
<evidence type="ECO:0000256" key="14">
    <source>
        <dbReference type="RuleBase" id="RU366026"/>
    </source>
</evidence>
<dbReference type="SUPFAM" id="SSF89028">
    <property type="entry name" value="Cobalamin adenosyltransferase-like"/>
    <property type="match status" value="1"/>
</dbReference>
<dbReference type="EMBL" id="AP018449">
    <property type="protein sequence ID" value="BBB92993.1"/>
    <property type="molecule type" value="Genomic_DNA"/>
</dbReference>
<evidence type="ECO:0000256" key="11">
    <source>
        <dbReference type="ARBA" id="ARBA00033354"/>
    </source>
</evidence>
<dbReference type="InterPro" id="IPR036451">
    <property type="entry name" value="CblAdoTrfase-like_sf"/>
</dbReference>
<dbReference type="GO" id="GO:0005524">
    <property type="term" value="F:ATP binding"/>
    <property type="evidence" value="ECO:0007669"/>
    <property type="project" value="UniProtKB-UniRule"/>
</dbReference>
<name>A0A348APJ5_9FIRM</name>
<dbReference type="RefSeq" id="WP_126309876.1">
    <property type="nucleotide sequence ID" value="NZ_AP018449.1"/>
</dbReference>
<organism evidence="16 17">
    <name type="scientific">Methylomusa anaerophila</name>
    <dbReference type="NCBI Taxonomy" id="1930071"/>
    <lineage>
        <taxon>Bacteria</taxon>
        <taxon>Bacillati</taxon>
        <taxon>Bacillota</taxon>
        <taxon>Negativicutes</taxon>
        <taxon>Selenomonadales</taxon>
        <taxon>Sporomusaceae</taxon>
        <taxon>Methylomusa</taxon>
    </lineage>
</organism>
<reference evidence="16 17" key="1">
    <citation type="journal article" date="2018" name="Int. J. Syst. Evol. Microbiol.">
        <title>Methylomusa anaerophila gen. nov., sp. nov., an anaerobic methanol-utilizing bacterium isolated from a microbial fuel cell.</title>
        <authorList>
            <person name="Amano N."/>
            <person name="Yamamuro A."/>
            <person name="Miyahara M."/>
            <person name="Kouzuma A."/>
            <person name="Abe T."/>
            <person name="Watanabe K."/>
        </authorList>
    </citation>
    <scope>NUCLEOTIDE SEQUENCE [LARGE SCALE GENOMIC DNA]</scope>
    <source>
        <strain evidence="16 17">MMFC1</strain>
    </source>
</reference>
<dbReference type="UniPathway" id="UPA00148">
    <property type="reaction ID" value="UER00233"/>
</dbReference>
<keyword evidence="17" id="KW-1185">Reference proteome</keyword>
<comment type="catalytic activity">
    <reaction evidence="12 14">
        <text>2 cob(II)yrinate a,c diamide + reduced [electron-transfer flavoprotein] + 2 ATP = 2 adenosylcob(III)yrinate a,c-diamide + 2 triphosphate + oxidized [electron-transfer flavoprotein] + 3 H(+)</text>
        <dbReference type="Rhea" id="RHEA:11528"/>
        <dbReference type="Rhea" id="RHEA-COMP:10685"/>
        <dbReference type="Rhea" id="RHEA-COMP:10686"/>
        <dbReference type="ChEBI" id="CHEBI:15378"/>
        <dbReference type="ChEBI" id="CHEBI:18036"/>
        <dbReference type="ChEBI" id="CHEBI:30616"/>
        <dbReference type="ChEBI" id="CHEBI:57692"/>
        <dbReference type="ChEBI" id="CHEBI:58307"/>
        <dbReference type="ChEBI" id="CHEBI:58503"/>
        <dbReference type="ChEBI" id="CHEBI:58537"/>
        <dbReference type="EC" id="2.5.1.17"/>
    </reaction>
</comment>
<dbReference type="PANTHER" id="PTHR12213:SF0">
    <property type="entry name" value="CORRINOID ADENOSYLTRANSFERASE MMAB"/>
    <property type="match status" value="1"/>
</dbReference>
<evidence type="ECO:0000256" key="1">
    <source>
        <dbReference type="ARBA" id="ARBA00005121"/>
    </source>
</evidence>
<protein>
    <recommendedName>
        <fullName evidence="4 14">Corrinoid adenosyltransferase</fullName>
        <ecNumber evidence="3 14">2.5.1.17</ecNumber>
    </recommendedName>
    <alternativeName>
        <fullName evidence="9 14">Cob(II)alamin adenosyltransferase</fullName>
    </alternativeName>
    <alternativeName>
        <fullName evidence="11 14">Cob(II)yrinic acid a,c-diamide adenosyltransferase</fullName>
    </alternativeName>
    <alternativeName>
        <fullName evidence="10 14">Cobinamide/cobalamin adenosyltransferase</fullName>
    </alternativeName>
</protein>
<evidence type="ECO:0000256" key="10">
    <source>
        <dbReference type="ARBA" id="ARBA00033334"/>
    </source>
</evidence>
<evidence type="ECO:0000256" key="8">
    <source>
        <dbReference type="ARBA" id="ARBA00022840"/>
    </source>
</evidence>
<evidence type="ECO:0000256" key="6">
    <source>
        <dbReference type="ARBA" id="ARBA00022679"/>
    </source>
</evidence>
<dbReference type="GO" id="GO:0008817">
    <property type="term" value="F:corrinoid adenosyltransferase activity"/>
    <property type="evidence" value="ECO:0007669"/>
    <property type="project" value="UniProtKB-UniRule"/>
</dbReference>
<sequence>MKIYTKTGDKGTTSLLTGERINKVSIRVESYGTIDEINSALGLARALSSSVELKETICNLQKLLVMLMAELASANLEKPYITAEHVQQLEELIDKYDAKLPPLKDFIVPGDTPGAAALDLARTVARRAERQVWRLRDSEESTVSENTLIALNRLSDLCFTLSRFETQESIR</sequence>
<dbReference type="PANTHER" id="PTHR12213">
    <property type="entry name" value="CORRINOID ADENOSYLTRANSFERASE"/>
    <property type="match status" value="1"/>
</dbReference>
<dbReference type="KEGG" id="mana:MAMMFC1_03702"/>
<evidence type="ECO:0000313" key="16">
    <source>
        <dbReference type="EMBL" id="BBB92993.1"/>
    </source>
</evidence>
<evidence type="ECO:0000256" key="2">
    <source>
        <dbReference type="ARBA" id="ARBA00007487"/>
    </source>
</evidence>
<dbReference type="InterPro" id="IPR029499">
    <property type="entry name" value="PduO-typ"/>
</dbReference>
<dbReference type="Proteomes" id="UP000276437">
    <property type="component" value="Chromosome"/>
</dbReference>
<gene>
    <name evidence="16" type="primary">yvqK_2</name>
    <name evidence="16" type="ORF">MAMMFC1_03702</name>
</gene>
<keyword evidence="6 14" id="KW-0808">Transferase</keyword>
<feature type="domain" description="Cobalamin adenosyltransferase-like" evidence="15">
    <location>
        <begin position="3"/>
        <end position="164"/>
    </location>
</feature>
<keyword evidence="5 14" id="KW-0169">Cobalamin biosynthesis</keyword>
<dbReference type="NCBIfam" id="TIGR00636">
    <property type="entry name" value="PduO_Nterm"/>
    <property type="match status" value="1"/>
</dbReference>
<dbReference type="Pfam" id="PF01923">
    <property type="entry name" value="Cob_adeno_trans"/>
    <property type="match status" value="1"/>
</dbReference>
<evidence type="ECO:0000256" key="7">
    <source>
        <dbReference type="ARBA" id="ARBA00022741"/>
    </source>
</evidence>
<comment type="pathway">
    <text evidence="1 14">Cofactor biosynthesis; adenosylcobalamin biosynthesis; adenosylcobalamin from cob(II)yrinate a,c-diamide: step 2/7.</text>
</comment>
<evidence type="ECO:0000313" key="17">
    <source>
        <dbReference type="Proteomes" id="UP000276437"/>
    </source>
</evidence>
<keyword evidence="7 14" id="KW-0547">Nucleotide-binding</keyword>
<proteinExistence type="inferred from homology"/>
<comment type="catalytic activity">
    <reaction evidence="13 14">
        <text>2 cob(II)alamin + reduced [electron-transfer flavoprotein] + 2 ATP = 2 adenosylcob(III)alamin + 2 triphosphate + oxidized [electron-transfer flavoprotein] + 3 H(+)</text>
        <dbReference type="Rhea" id="RHEA:28671"/>
        <dbReference type="Rhea" id="RHEA-COMP:10685"/>
        <dbReference type="Rhea" id="RHEA-COMP:10686"/>
        <dbReference type="ChEBI" id="CHEBI:15378"/>
        <dbReference type="ChEBI" id="CHEBI:16304"/>
        <dbReference type="ChEBI" id="CHEBI:18036"/>
        <dbReference type="ChEBI" id="CHEBI:18408"/>
        <dbReference type="ChEBI" id="CHEBI:30616"/>
        <dbReference type="ChEBI" id="CHEBI:57692"/>
        <dbReference type="ChEBI" id="CHEBI:58307"/>
        <dbReference type="EC" id="2.5.1.17"/>
    </reaction>
</comment>
<evidence type="ECO:0000256" key="12">
    <source>
        <dbReference type="ARBA" id="ARBA00048555"/>
    </source>
</evidence>
<dbReference type="InterPro" id="IPR016030">
    <property type="entry name" value="CblAdoTrfase-like"/>
</dbReference>
<dbReference type="Gene3D" id="1.20.1200.10">
    <property type="entry name" value="Cobalamin adenosyltransferase-like"/>
    <property type="match status" value="1"/>
</dbReference>
<evidence type="ECO:0000256" key="4">
    <source>
        <dbReference type="ARBA" id="ARBA00020963"/>
    </source>
</evidence>
<evidence type="ECO:0000256" key="5">
    <source>
        <dbReference type="ARBA" id="ARBA00022573"/>
    </source>
</evidence>
<dbReference type="EC" id="2.5.1.17" evidence="3 14"/>
<dbReference type="OrthoDB" id="9778896at2"/>
<evidence type="ECO:0000259" key="15">
    <source>
        <dbReference type="Pfam" id="PF01923"/>
    </source>
</evidence>
<dbReference type="AlphaFoldDB" id="A0A348APJ5"/>
<evidence type="ECO:0000256" key="3">
    <source>
        <dbReference type="ARBA" id="ARBA00012454"/>
    </source>
</evidence>